<protein>
    <submittedName>
        <fullName evidence="2">Uncharacterized protein</fullName>
    </submittedName>
</protein>
<feature type="region of interest" description="Disordered" evidence="1">
    <location>
        <begin position="1"/>
        <end position="28"/>
    </location>
</feature>
<sequence length="49" mass="5295">MKTPANDGLRDVAPHNAGARGADRKTQWRAREHAPMMCGSGVIPMNPSH</sequence>
<dbReference type="AlphaFoldDB" id="A0A5E5NZ73"/>
<evidence type="ECO:0000313" key="2">
    <source>
        <dbReference type="EMBL" id="VVG69581.1"/>
    </source>
</evidence>
<evidence type="ECO:0000313" key="3">
    <source>
        <dbReference type="Proteomes" id="UP000364291"/>
    </source>
</evidence>
<proteinExistence type="predicted"/>
<evidence type="ECO:0000256" key="1">
    <source>
        <dbReference type="SAM" id="MobiDB-lite"/>
    </source>
</evidence>
<reference evidence="2 3" key="1">
    <citation type="submission" date="2019-08" db="EMBL/GenBank/DDBJ databases">
        <authorList>
            <person name="Peeters C."/>
        </authorList>
    </citation>
    <scope>NUCLEOTIDE SEQUENCE [LARGE SCALE GENOMIC DNA]</scope>
    <source>
        <strain evidence="2 3">LMG 18089</strain>
    </source>
</reference>
<dbReference type="EMBL" id="CABPSX010000001">
    <property type="protein sequence ID" value="VVG69581.1"/>
    <property type="molecule type" value="Genomic_DNA"/>
</dbReference>
<name>A0A5E5NZ73_9BURK</name>
<dbReference type="Proteomes" id="UP000364291">
    <property type="component" value="Unassembled WGS sequence"/>
</dbReference>
<accession>A0A5E5NZ73</accession>
<organism evidence="2 3">
    <name type="scientific">Pandoraea apista</name>
    <dbReference type="NCBI Taxonomy" id="93218"/>
    <lineage>
        <taxon>Bacteria</taxon>
        <taxon>Pseudomonadati</taxon>
        <taxon>Pseudomonadota</taxon>
        <taxon>Betaproteobacteria</taxon>
        <taxon>Burkholderiales</taxon>
        <taxon>Burkholderiaceae</taxon>
        <taxon>Pandoraea</taxon>
    </lineage>
</organism>
<gene>
    <name evidence="2" type="ORF">PAP18089_00537</name>
</gene>